<evidence type="ECO:0000256" key="2">
    <source>
        <dbReference type="SAM" id="Phobius"/>
    </source>
</evidence>
<protein>
    <submittedName>
        <fullName evidence="3">Uncharacterized protein</fullName>
    </submittedName>
</protein>
<dbReference type="RefSeq" id="XP_068138009.1">
    <property type="nucleotide sequence ID" value="XM_068281908.1"/>
</dbReference>
<evidence type="ECO:0000256" key="1">
    <source>
        <dbReference type="SAM" id="MobiDB-lite"/>
    </source>
</evidence>
<accession>A0A1D8N5V0</accession>
<keyword evidence="2" id="KW-0472">Membrane</keyword>
<sequence length="254" mass="27605">MDLECLELNELLQNSCTLTLSPVYILNNLEAVLLGGTTKRWGDATRSRDRCHADRTDVSNCPGLGPARYLHATEDGDADRPVNGQCSSGAVQSPERHKNITIPTPSSRASKPYTFHTHTPILSNVTFPTSPRAVHNKLLVCIIALCVVGESAIVNWPCPSGSQFTLNRPLGWQRSFPGDRYSEPQAILLQKAAVTWQNWFFKWASPVVGVGLAAAGAADRFNAVSDYRTDRGLGLLMSLTPCYLVSVGLLVAQA</sequence>
<evidence type="ECO:0000313" key="4">
    <source>
        <dbReference type="Proteomes" id="UP000182444"/>
    </source>
</evidence>
<feature type="region of interest" description="Disordered" evidence="1">
    <location>
        <begin position="74"/>
        <end position="109"/>
    </location>
</feature>
<evidence type="ECO:0000313" key="3">
    <source>
        <dbReference type="EMBL" id="AOW01007.1"/>
    </source>
</evidence>
<feature type="transmembrane region" description="Helical" evidence="2">
    <location>
        <begin position="203"/>
        <end position="221"/>
    </location>
</feature>
<dbReference type="Proteomes" id="UP000182444">
    <property type="component" value="Chromosome 1B"/>
</dbReference>
<dbReference type="GeneID" id="94582572"/>
<name>A0A1D8N5V0_YARLL</name>
<dbReference type="AlphaFoldDB" id="A0A1D8N5V0"/>
<keyword evidence="2" id="KW-0812">Transmembrane</keyword>
<dbReference type="EMBL" id="CP017554">
    <property type="protein sequence ID" value="AOW01007.1"/>
    <property type="molecule type" value="Genomic_DNA"/>
</dbReference>
<feature type="transmembrane region" description="Helical" evidence="2">
    <location>
        <begin position="233"/>
        <end position="252"/>
    </location>
</feature>
<keyword evidence="2" id="KW-1133">Transmembrane helix</keyword>
<dbReference type="VEuPathDB" id="FungiDB:YALI1_B00798g"/>
<reference evidence="3 4" key="1">
    <citation type="journal article" date="2016" name="PLoS ONE">
        <title>Sequence Assembly of Yarrowia lipolytica Strain W29/CLIB89 Shows Transposable Element Diversity.</title>
        <authorList>
            <person name="Magnan C."/>
            <person name="Yu J."/>
            <person name="Chang I."/>
            <person name="Jahn E."/>
            <person name="Kanomata Y."/>
            <person name="Wu J."/>
            <person name="Zeller M."/>
            <person name="Oakes M."/>
            <person name="Baldi P."/>
            <person name="Sandmeyer S."/>
        </authorList>
    </citation>
    <scope>NUCLEOTIDE SEQUENCE [LARGE SCALE GENOMIC DNA]</scope>
    <source>
        <strain evidence="4">CLIB89(W29)</strain>
    </source>
</reference>
<proteinExistence type="predicted"/>
<gene>
    <name evidence="3" type="ORF">YALI1_B00798g</name>
</gene>
<organism evidence="3 4">
    <name type="scientific">Yarrowia lipolytica</name>
    <name type="common">Candida lipolytica</name>
    <dbReference type="NCBI Taxonomy" id="4952"/>
    <lineage>
        <taxon>Eukaryota</taxon>
        <taxon>Fungi</taxon>
        <taxon>Dikarya</taxon>
        <taxon>Ascomycota</taxon>
        <taxon>Saccharomycotina</taxon>
        <taxon>Dipodascomycetes</taxon>
        <taxon>Dipodascales</taxon>
        <taxon>Dipodascales incertae sedis</taxon>
        <taxon>Yarrowia</taxon>
    </lineage>
</organism>